<keyword evidence="3" id="KW-1185">Reference proteome</keyword>
<dbReference type="InterPro" id="IPR032567">
    <property type="entry name" value="RTL1-rel"/>
</dbReference>
<dbReference type="PANTHER" id="PTHR15503">
    <property type="entry name" value="LDOC1 RELATED"/>
    <property type="match status" value="1"/>
</dbReference>
<evidence type="ECO:0000313" key="2">
    <source>
        <dbReference type="EMBL" id="KAK6132617.1"/>
    </source>
</evidence>
<dbReference type="PANTHER" id="PTHR15503:SF40">
    <property type="match status" value="1"/>
</dbReference>
<dbReference type="SUPFAM" id="SSF50630">
    <property type="entry name" value="Acid proteases"/>
    <property type="match status" value="1"/>
</dbReference>
<dbReference type="InterPro" id="IPR001969">
    <property type="entry name" value="Aspartic_peptidase_AS"/>
</dbReference>
<dbReference type="Pfam" id="PF08284">
    <property type="entry name" value="RVP_2"/>
    <property type="match status" value="1"/>
</dbReference>
<dbReference type="CDD" id="cd00303">
    <property type="entry name" value="retropepsin_like"/>
    <property type="match status" value="1"/>
</dbReference>
<dbReference type="Pfam" id="PF19259">
    <property type="entry name" value="Ty3_capsid"/>
    <property type="match status" value="1"/>
</dbReference>
<evidence type="ECO:0000259" key="1">
    <source>
        <dbReference type="Pfam" id="PF19259"/>
    </source>
</evidence>
<protein>
    <recommendedName>
        <fullName evidence="1">Ty3 transposon capsid-like protein domain-containing protein</fullName>
    </recommendedName>
</protein>
<dbReference type="EMBL" id="JABTTQ020001253">
    <property type="protein sequence ID" value="KAK6132617.1"/>
    <property type="molecule type" value="Genomic_DNA"/>
</dbReference>
<gene>
    <name evidence="2" type="ORF">DH2020_033647</name>
</gene>
<evidence type="ECO:0000313" key="3">
    <source>
        <dbReference type="Proteomes" id="UP001318860"/>
    </source>
</evidence>
<dbReference type="PROSITE" id="PS00141">
    <property type="entry name" value="ASP_PROTEASE"/>
    <property type="match status" value="1"/>
</dbReference>
<accession>A0ABR0VBQ7</accession>
<dbReference type="Gene3D" id="2.40.70.10">
    <property type="entry name" value="Acid Proteases"/>
    <property type="match status" value="1"/>
</dbReference>
<proteinExistence type="predicted"/>
<reference evidence="2 3" key="1">
    <citation type="journal article" date="2021" name="Comput. Struct. Biotechnol. J.">
        <title>De novo genome assembly of the potent medicinal plant Rehmannia glutinosa using nanopore technology.</title>
        <authorList>
            <person name="Ma L."/>
            <person name="Dong C."/>
            <person name="Song C."/>
            <person name="Wang X."/>
            <person name="Zheng X."/>
            <person name="Niu Y."/>
            <person name="Chen S."/>
            <person name="Feng W."/>
        </authorList>
    </citation>
    <scope>NUCLEOTIDE SEQUENCE [LARGE SCALE GENOMIC DNA]</scope>
    <source>
        <strain evidence="2">DH-2019</strain>
    </source>
</reference>
<comment type="caution">
    <text evidence="2">The sequence shown here is derived from an EMBL/GenBank/DDBJ whole genome shotgun (WGS) entry which is preliminary data.</text>
</comment>
<sequence>MDNSYTSYKPLPRIDFPRFDGNNPRSWILKCNGYFKLIPNIPDVQKVTLASMHFEGKAASWFQNYSQKFIGHTWNQFLEVVTTRFEELKESKIIVEFNKLKKSGSYNEYVERFEELRACMMLINNLEYSEEYFIASFVSGLSEEVQSFLTMFEPSTLQQAIDLGRKQIHTLEVIAKQLRNPSKPFFNPSAKRVENVISNPTKPMNTSTQRTPMKLLTASEMAARREKGLCYNCDDAFTFGHRCKHRINYMIMTEEEELSYLQPTETEVETPVESMEEIQMSINAITGEDGITTMRLNGEVGEHKLHILIDSGSTLSFIQEDTALKLGCYLEAAKPLLVKVANGQTMVSTQRARGFKWNMQGHTFTYSPRVLKNEGCDMILGWDWLKSCTPIELDYEKMTFTVTMKWRKVKLQALTSTAECKFISGPALYKLVHIEEANQIEELFVLTNAKKDYISPDWVQQVVNSYSQDLFFTKILTANSINPDAYKGFDVEGGLVRHKGRVGVGDDKHLKELILATMHS</sequence>
<dbReference type="Proteomes" id="UP001318860">
    <property type="component" value="Unassembled WGS sequence"/>
</dbReference>
<feature type="domain" description="Ty3 transposon capsid-like protein" evidence="1">
    <location>
        <begin position="38"/>
        <end position="179"/>
    </location>
</feature>
<dbReference type="InterPro" id="IPR021109">
    <property type="entry name" value="Peptidase_aspartic_dom_sf"/>
</dbReference>
<dbReference type="InterPro" id="IPR045358">
    <property type="entry name" value="Ty3_capsid"/>
</dbReference>
<organism evidence="2 3">
    <name type="scientific">Rehmannia glutinosa</name>
    <name type="common">Chinese foxglove</name>
    <dbReference type="NCBI Taxonomy" id="99300"/>
    <lineage>
        <taxon>Eukaryota</taxon>
        <taxon>Viridiplantae</taxon>
        <taxon>Streptophyta</taxon>
        <taxon>Embryophyta</taxon>
        <taxon>Tracheophyta</taxon>
        <taxon>Spermatophyta</taxon>
        <taxon>Magnoliopsida</taxon>
        <taxon>eudicotyledons</taxon>
        <taxon>Gunneridae</taxon>
        <taxon>Pentapetalae</taxon>
        <taxon>asterids</taxon>
        <taxon>lamiids</taxon>
        <taxon>Lamiales</taxon>
        <taxon>Orobanchaceae</taxon>
        <taxon>Rehmannieae</taxon>
        <taxon>Rehmannia</taxon>
    </lineage>
</organism>
<name>A0ABR0VBQ7_REHGL</name>